<dbReference type="GO" id="GO:0016020">
    <property type="term" value="C:membrane"/>
    <property type="evidence" value="ECO:0007669"/>
    <property type="project" value="TreeGrafter"/>
</dbReference>
<dbReference type="InterPro" id="IPR002347">
    <property type="entry name" value="SDR_fam"/>
</dbReference>
<keyword evidence="2" id="KW-0560">Oxidoreductase</keyword>
<sequence>MTALITGGTSGIGAAFARHLAASGTDLVLVARNPERLTTFADELSTQYGVEVETFPADLADRDEVVRVQQRLESPDQPIEMFINNAGFGLHKDLLVEDTSTDERAFDVMIRAVYLLGGTAARVMKNRGRGTIITTSSSSGYVTMGNYSAIKAWVTVWAESLATQLKGTGVSVVAICPGWVHTEFHDRAGINQGSIPDWAWIDVDEVVRDGLRAAATGRVISVASVPWKIAVTLARIAPRGAIRAVSRKLTSKRQ</sequence>
<dbReference type="SUPFAM" id="SSF51735">
    <property type="entry name" value="NAD(P)-binding Rossmann-fold domains"/>
    <property type="match status" value="1"/>
</dbReference>
<accession>A0A542ZDF0</accession>
<dbReference type="AlphaFoldDB" id="A0A542ZDF0"/>
<comment type="similarity">
    <text evidence="1 3">Belongs to the short-chain dehydrogenases/reductases (SDR) family.</text>
</comment>
<evidence type="ECO:0000256" key="3">
    <source>
        <dbReference type="RuleBase" id="RU000363"/>
    </source>
</evidence>
<dbReference type="GO" id="GO:0016491">
    <property type="term" value="F:oxidoreductase activity"/>
    <property type="evidence" value="ECO:0007669"/>
    <property type="project" value="UniProtKB-KW"/>
</dbReference>
<dbReference type="RefSeq" id="WP_142094170.1">
    <property type="nucleotide sequence ID" value="NZ_BAAAMD010000002.1"/>
</dbReference>
<protein>
    <recommendedName>
        <fullName evidence="4">Ketoreductase domain-containing protein</fullName>
    </recommendedName>
</protein>
<dbReference type="SMART" id="SM00822">
    <property type="entry name" value="PKS_KR"/>
    <property type="match status" value="1"/>
</dbReference>
<dbReference type="PIRSF" id="PIRSF000126">
    <property type="entry name" value="11-beta-HSD1"/>
    <property type="match status" value="1"/>
</dbReference>
<dbReference type="InterPro" id="IPR057326">
    <property type="entry name" value="KR_dom"/>
</dbReference>
<evidence type="ECO:0000313" key="5">
    <source>
        <dbReference type="EMBL" id="TQL58374.1"/>
    </source>
</evidence>
<dbReference type="PANTHER" id="PTHR44196:SF2">
    <property type="entry name" value="SHORT-CHAIN DEHYDROGENASE-RELATED"/>
    <property type="match status" value="1"/>
</dbReference>
<dbReference type="PRINTS" id="PR00080">
    <property type="entry name" value="SDRFAMILY"/>
</dbReference>
<dbReference type="CDD" id="cd05233">
    <property type="entry name" value="SDR_c"/>
    <property type="match status" value="1"/>
</dbReference>
<gene>
    <name evidence="5" type="ORF">FB460_2235</name>
</gene>
<name>A0A542ZDF0_9ACTN</name>
<comment type="caution">
    <text evidence="5">The sequence shown here is derived from an EMBL/GenBank/DDBJ whole genome shotgun (WGS) entry which is preliminary data.</text>
</comment>
<reference evidence="5 6" key="1">
    <citation type="submission" date="2019-06" db="EMBL/GenBank/DDBJ databases">
        <title>Sequencing the genomes of 1000 actinobacteria strains.</title>
        <authorList>
            <person name="Klenk H.-P."/>
        </authorList>
    </citation>
    <scope>NUCLEOTIDE SEQUENCE [LARGE SCALE GENOMIC DNA]</scope>
    <source>
        <strain evidence="5 6">DSM 8251</strain>
    </source>
</reference>
<dbReference type="Pfam" id="PF00106">
    <property type="entry name" value="adh_short"/>
    <property type="match status" value="1"/>
</dbReference>
<evidence type="ECO:0000256" key="1">
    <source>
        <dbReference type="ARBA" id="ARBA00006484"/>
    </source>
</evidence>
<dbReference type="OrthoDB" id="9810734at2"/>
<evidence type="ECO:0000313" key="6">
    <source>
        <dbReference type="Proteomes" id="UP000316196"/>
    </source>
</evidence>
<evidence type="ECO:0000256" key="2">
    <source>
        <dbReference type="ARBA" id="ARBA00023002"/>
    </source>
</evidence>
<evidence type="ECO:0000259" key="4">
    <source>
        <dbReference type="SMART" id="SM00822"/>
    </source>
</evidence>
<proteinExistence type="inferred from homology"/>
<dbReference type="Proteomes" id="UP000316196">
    <property type="component" value="Unassembled WGS sequence"/>
</dbReference>
<dbReference type="PANTHER" id="PTHR44196">
    <property type="entry name" value="DEHYDROGENASE/REDUCTASE SDR FAMILY MEMBER 7B"/>
    <property type="match status" value="1"/>
</dbReference>
<keyword evidence="6" id="KW-1185">Reference proteome</keyword>
<feature type="domain" description="Ketoreductase" evidence="4">
    <location>
        <begin position="1"/>
        <end position="182"/>
    </location>
</feature>
<dbReference type="EMBL" id="VFOR01000002">
    <property type="protein sequence ID" value="TQL58374.1"/>
    <property type="molecule type" value="Genomic_DNA"/>
</dbReference>
<organism evidence="5 6">
    <name type="scientific">Propioniferax innocua</name>
    <dbReference type="NCBI Taxonomy" id="1753"/>
    <lineage>
        <taxon>Bacteria</taxon>
        <taxon>Bacillati</taxon>
        <taxon>Actinomycetota</taxon>
        <taxon>Actinomycetes</taxon>
        <taxon>Propionibacteriales</taxon>
        <taxon>Propionibacteriaceae</taxon>
        <taxon>Propioniferax</taxon>
    </lineage>
</organism>
<dbReference type="Gene3D" id="3.40.50.720">
    <property type="entry name" value="NAD(P)-binding Rossmann-like Domain"/>
    <property type="match status" value="1"/>
</dbReference>
<dbReference type="InterPro" id="IPR036291">
    <property type="entry name" value="NAD(P)-bd_dom_sf"/>
</dbReference>
<dbReference type="PRINTS" id="PR00081">
    <property type="entry name" value="GDHRDH"/>
</dbReference>